<evidence type="ECO:0000313" key="2">
    <source>
        <dbReference type="Proteomes" id="UP000583127"/>
    </source>
</evidence>
<dbReference type="RefSeq" id="WP_169498646.1">
    <property type="nucleotide sequence ID" value="NZ_JABBFZ010000009.1"/>
</dbReference>
<dbReference type="Proteomes" id="UP000583127">
    <property type="component" value="Unassembled WGS sequence"/>
</dbReference>
<organism evidence="1 2">
    <name type="scientific">Paraburkholderia antibiotica</name>
    <dbReference type="NCBI Taxonomy" id="2728839"/>
    <lineage>
        <taxon>Bacteria</taxon>
        <taxon>Pseudomonadati</taxon>
        <taxon>Pseudomonadota</taxon>
        <taxon>Betaproteobacteria</taxon>
        <taxon>Burkholderiales</taxon>
        <taxon>Burkholderiaceae</taxon>
        <taxon>Paraburkholderia</taxon>
    </lineage>
</organism>
<comment type="caution">
    <text evidence="1">The sequence shown here is derived from an EMBL/GenBank/DDBJ whole genome shotgun (WGS) entry which is preliminary data.</text>
</comment>
<dbReference type="AlphaFoldDB" id="A0A7X9X6N6"/>
<evidence type="ECO:0000313" key="1">
    <source>
        <dbReference type="EMBL" id="NML32385.1"/>
    </source>
</evidence>
<sequence>MPYYYSEFQRELDAFNASVGEEFRAFSETHSPREVFLWLEQQRNDGRLPSTMERLLTDFYWEIA</sequence>
<dbReference type="EMBL" id="JABBFZ010000009">
    <property type="protein sequence ID" value="NML32385.1"/>
    <property type="molecule type" value="Genomic_DNA"/>
</dbReference>
<protein>
    <submittedName>
        <fullName evidence="1">Uncharacterized protein</fullName>
    </submittedName>
</protein>
<reference evidence="1 2" key="1">
    <citation type="submission" date="2020-04" db="EMBL/GenBank/DDBJ databases">
        <title>Paraburkholderia sp. G-4-1-8 isolated from soil.</title>
        <authorList>
            <person name="Dahal R.H."/>
        </authorList>
    </citation>
    <scope>NUCLEOTIDE SEQUENCE [LARGE SCALE GENOMIC DNA]</scope>
    <source>
        <strain evidence="1 2">G-4-1-8</strain>
    </source>
</reference>
<accession>A0A7X9X6N6</accession>
<proteinExistence type="predicted"/>
<keyword evidence="2" id="KW-1185">Reference proteome</keyword>
<gene>
    <name evidence="1" type="ORF">HHL14_16270</name>
</gene>
<name>A0A7X9X6N6_9BURK</name>